<sequence>MIFDEKLDYLETKIKGKTKSILDIGSGSGFFLKRAKEKGWTIHGIEPNKIASNYSEKIGIPVINDFFQNVEIENMKKYDAINLFEVLEHAYNPTELLKKCHQLLKSRGIVVIEVPNDYNPLQKIVQKSLKKDEYWLTILTKSRNYHWASKIDHVNYFNFFSIKRLLTKLRFKVIYQQSTFPLELFLLMGDDYLKSEKIGKKIHQKRINLEMNLMIDKNMRIKKEIYEKFAELGIGRTAIIFAQKT</sequence>
<dbReference type="SUPFAM" id="SSF53335">
    <property type="entry name" value="S-adenosyl-L-methionine-dependent methyltransferases"/>
    <property type="match status" value="1"/>
</dbReference>
<dbReference type="InterPro" id="IPR029063">
    <property type="entry name" value="SAM-dependent_MTases_sf"/>
</dbReference>
<dbReference type="Gene3D" id="3.40.50.150">
    <property type="entry name" value="Vaccinia Virus protein VP39"/>
    <property type="match status" value="1"/>
</dbReference>
<protein>
    <submittedName>
        <fullName evidence="1">Methyltransferase type 12</fullName>
    </submittedName>
</protein>
<evidence type="ECO:0000313" key="1">
    <source>
        <dbReference type="EMBL" id="AIF03752.1"/>
    </source>
</evidence>
<reference evidence="1" key="1">
    <citation type="journal article" date="2014" name="Genome Biol. Evol.">
        <title>Pangenome evidence for extensive interdomain horizontal transfer affecting lineage core and shell genes in uncultured planktonic thaumarchaeota and euryarchaeota.</title>
        <authorList>
            <person name="Deschamps P."/>
            <person name="Zivanovic Y."/>
            <person name="Moreira D."/>
            <person name="Rodriguez-Valera F."/>
            <person name="Lopez-Garcia P."/>
        </authorList>
    </citation>
    <scope>NUCLEOTIDE SEQUENCE</scope>
</reference>
<dbReference type="AlphaFoldDB" id="A0A075GP01"/>
<proteinExistence type="predicted"/>
<keyword evidence="1" id="KW-0489">Methyltransferase</keyword>
<dbReference type="GO" id="GO:0032259">
    <property type="term" value="P:methylation"/>
    <property type="evidence" value="ECO:0007669"/>
    <property type="project" value="UniProtKB-KW"/>
</dbReference>
<keyword evidence="1" id="KW-0808">Transferase</keyword>
<dbReference type="Pfam" id="PF13489">
    <property type="entry name" value="Methyltransf_23"/>
    <property type="match status" value="1"/>
</dbReference>
<dbReference type="PANTHER" id="PTHR43861">
    <property type="entry name" value="TRANS-ACONITATE 2-METHYLTRANSFERASE-RELATED"/>
    <property type="match status" value="1"/>
</dbReference>
<dbReference type="PANTHER" id="PTHR43861:SF6">
    <property type="entry name" value="METHYLTRANSFERASE TYPE 11"/>
    <property type="match status" value="1"/>
</dbReference>
<dbReference type="CDD" id="cd02440">
    <property type="entry name" value="AdoMet_MTases"/>
    <property type="match status" value="1"/>
</dbReference>
<organism evidence="1">
    <name type="scientific">uncultured marine thaumarchaeote KM3_169_D08</name>
    <dbReference type="NCBI Taxonomy" id="1456040"/>
    <lineage>
        <taxon>Archaea</taxon>
        <taxon>Nitrososphaerota</taxon>
        <taxon>environmental samples</taxon>
    </lineage>
</organism>
<accession>A0A075GP01</accession>
<dbReference type="EMBL" id="KF900688">
    <property type="protein sequence ID" value="AIF03752.1"/>
    <property type="molecule type" value="Genomic_DNA"/>
</dbReference>
<name>A0A075GP01_9ARCH</name>
<dbReference type="GO" id="GO:0008168">
    <property type="term" value="F:methyltransferase activity"/>
    <property type="evidence" value="ECO:0007669"/>
    <property type="project" value="UniProtKB-KW"/>
</dbReference>